<evidence type="ECO:0000313" key="3">
    <source>
        <dbReference type="Proteomes" id="UP000663193"/>
    </source>
</evidence>
<dbReference type="VEuPathDB" id="FungiDB:JI435_412300"/>
<keyword evidence="3" id="KW-1185">Reference proteome</keyword>
<reference evidence="3" key="1">
    <citation type="journal article" date="2021" name="BMC Genomics">
        <title>Chromosome-level genome assembly and manually-curated proteome of model necrotroph Parastagonospora nodorum Sn15 reveals a genome-wide trove of candidate effector homologs, and redundancy of virulence-related functions within an accessory chromosome.</title>
        <authorList>
            <person name="Bertazzoni S."/>
            <person name="Jones D.A.B."/>
            <person name="Phan H.T."/>
            <person name="Tan K.-C."/>
            <person name="Hane J.K."/>
        </authorList>
    </citation>
    <scope>NUCLEOTIDE SEQUENCE [LARGE SCALE GENOMIC DNA]</scope>
    <source>
        <strain evidence="3">SN15 / ATCC MYA-4574 / FGSC 10173)</strain>
    </source>
</reference>
<sequence length="57" mass="6824">MLRLRNRKLNFMMAVSKRNNDVPRHMKRNSVSDSCPRNWSNRRKQLGDKAIDVDHET</sequence>
<name>A0A7U2F4J9_PHANO</name>
<feature type="region of interest" description="Disordered" evidence="1">
    <location>
        <begin position="23"/>
        <end position="57"/>
    </location>
</feature>
<organism evidence="2 3">
    <name type="scientific">Phaeosphaeria nodorum (strain SN15 / ATCC MYA-4574 / FGSC 10173)</name>
    <name type="common">Glume blotch fungus</name>
    <name type="synonym">Parastagonospora nodorum</name>
    <dbReference type="NCBI Taxonomy" id="321614"/>
    <lineage>
        <taxon>Eukaryota</taxon>
        <taxon>Fungi</taxon>
        <taxon>Dikarya</taxon>
        <taxon>Ascomycota</taxon>
        <taxon>Pezizomycotina</taxon>
        <taxon>Dothideomycetes</taxon>
        <taxon>Pleosporomycetidae</taxon>
        <taxon>Pleosporales</taxon>
        <taxon>Pleosporineae</taxon>
        <taxon>Phaeosphaeriaceae</taxon>
        <taxon>Parastagonospora</taxon>
    </lineage>
</organism>
<feature type="compositionally biased region" description="Polar residues" evidence="1">
    <location>
        <begin position="29"/>
        <end position="39"/>
    </location>
</feature>
<dbReference type="EMBL" id="CP069030">
    <property type="protein sequence ID" value="QRC98576.1"/>
    <property type="molecule type" value="Genomic_DNA"/>
</dbReference>
<proteinExistence type="predicted"/>
<dbReference type="Proteomes" id="UP000663193">
    <property type="component" value="Chromosome 8"/>
</dbReference>
<feature type="compositionally biased region" description="Basic and acidic residues" evidence="1">
    <location>
        <begin position="45"/>
        <end position="57"/>
    </location>
</feature>
<evidence type="ECO:0000313" key="2">
    <source>
        <dbReference type="EMBL" id="QRC98576.1"/>
    </source>
</evidence>
<dbReference type="AlphaFoldDB" id="A0A7U2F4J9"/>
<gene>
    <name evidence="2" type="ORF">JI435_412300</name>
</gene>
<protein>
    <submittedName>
        <fullName evidence="2">Uncharacterized protein</fullName>
    </submittedName>
</protein>
<accession>A0A7U2F4J9</accession>
<evidence type="ECO:0000256" key="1">
    <source>
        <dbReference type="SAM" id="MobiDB-lite"/>
    </source>
</evidence>